<dbReference type="AlphaFoldDB" id="A0A1M5YNU8"/>
<gene>
    <name evidence="12" type="ORF">SAMN02745124_04259</name>
</gene>
<dbReference type="PANTHER" id="PTHR43394">
    <property type="entry name" value="ATP-DEPENDENT PERMEASE MDL1, MITOCHONDRIAL"/>
    <property type="match status" value="1"/>
</dbReference>
<evidence type="ECO:0000313" key="12">
    <source>
        <dbReference type="EMBL" id="SHI13549.1"/>
    </source>
</evidence>
<dbReference type="PROSITE" id="PS00211">
    <property type="entry name" value="ABC_TRANSPORTER_1"/>
    <property type="match status" value="1"/>
</dbReference>
<dbReference type="GO" id="GO:0005886">
    <property type="term" value="C:plasma membrane"/>
    <property type="evidence" value="ECO:0007669"/>
    <property type="project" value="UniProtKB-SubCell"/>
</dbReference>
<keyword evidence="4 9" id="KW-0812">Transmembrane</keyword>
<keyword evidence="7 9" id="KW-1133">Transmembrane helix</keyword>
<keyword evidence="6 12" id="KW-0067">ATP-binding</keyword>
<keyword evidence="5" id="KW-0547">Nucleotide-binding</keyword>
<dbReference type="OrthoDB" id="9772049at2"/>
<feature type="transmembrane region" description="Helical" evidence="9">
    <location>
        <begin position="29"/>
        <end position="51"/>
    </location>
</feature>
<evidence type="ECO:0000256" key="8">
    <source>
        <dbReference type="ARBA" id="ARBA00023136"/>
    </source>
</evidence>
<evidence type="ECO:0000256" key="1">
    <source>
        <dbReference type="ARBA" id="ARBA00004651"/>
    </source>
</evidence>
<reference evidence="12 13" key="1">
    <citation type="submission" date="2016-11" db="EMBL/GenBank/DDBJ databases">
        <authorList>
            <person name="Jaros S."/>
            <person name="Januszkiewicz K."/>
            <person name="Wedrychowicz H."/>
        </authorList>
    </citation>
    <scope>NUCLEOTIDE SEQUENCE [LARGE SCALE GENOMIC DNA]</scope>
    <source>
        <strain evidence="12 13">DSM 9705</strain>
    </source>
</reference>
<dbReference type="InterPro" id="IPR039421">
    <property type="entry name" value="Type_1_exporter"/>
</dbReference>
<evidence type="ECO:0000259" key="11">
    <source>
        <dbReference type="PROSITE" id="PS50929"/>
    </source>
</evidence>
<dbReference type="Pfam" id="PF00005">
    <property type="entry name" value="ABC_tran"/>
    <property type="match status" value="1"/>
</dbReference>
<dbReference type="GO" id="GO:0016887">
    <property type="term" value="F:ATP hydrolysis activity"/>
    <property type="evidence" value="ECO:0007669"/>
    <property type="project" value="InterPro"/>
</dbReference>
<accession>A0A1M5YNU8</accession>
<dbReference type="InterPro" id="IPR036640">
    <property type="entry name" value="ABC1_TM_sf"/>
</dbReference>
<feature type="transmembrane region" description="Helical" evidence="9">
    <location>
        <begin position="71"/>
        <end position="90"/>
    </location>
</feature>
<evidence type="ECO:0000256" key="6">
    <source>
        <dbReference type="ARBA" id="ARBA00022840"/>
    </source>
</evidence>
<feature type="domain" description="ABC transporter" evidence="10">
    <location>
        <begin position="357"/>
        <end position="597"/>
    </location>
</feature>
<dbReference type="Gene3D" id="1.20.1560.10">
    <property type="entry name" value="ABC transporter type 1, transmembrane domain"/>
    <property type="match status" value="1"/>
</dbReference>
<dbReference type="GO" id="GO:0015421">
    <property type="term" value="F:ABC-type oligopeptide transporter activity"/>
    <property type="evidence" value="ECO:0007669"/>
    <property type="project" value="TreeGrafter"/>
</dbReference>
<evidence type="ECO:0000256" key="4">
    <source>
        <dbReference type="ARBA" id="ARBA00022692"/>
    </source>
</evidence>
<dbReference type="EMBL" id="FQXS01000045">
    <property type="protein sequence ID" value="SHI13549.1"/>
    <property type="molecule type" value="Genomic_DNA"/>
</dbReference>
<keyword evidence="2" id="KW-0813">Transport</keyword>
<organism evidence="12 13">
    <name type="scientific">Desulfofustis glycolicus DSM 9705</name>
    <dbReference type="NCBI Taxonomy" id="1121409"/>
    <lineage>
        <taxon>Bacteria</taxon>
        <taxon>Pseudomonadati</taxon>
        <taxon>Thermodesulfobacteriota</taxon>
        <taxon>Desulfobulbia</taxon>
        <taxon>Desulfobulbales</taxon>
        <taxon>Desulfocapsaceae</taxon>
        <taxon>Desulfofustis</taxon>
    </lineage>
</organism>
<evidence type="ECO:0000256" key="3">
    <source>
        <dbReference type="ARBA" id="ARBA00022475"/>
    </source>
</evidence>
<dbReference type="Proteomes" id="UP000184139">
    <property type="component" value="Unassembled WGS sequence"/>
</dbReference>
<evidence type="ECO:0000259" key="10">
    <source>
        <dbReference type="PROSITE" id="PS50893"/>
    </source>
</evidence>
<evidence type="ECO:0000256" key="2">
    <source>
        <dbReference type="ARBA" id="ARBA00022448"/>
    </source>
</evidence>
<evidence type="ECO:0000256" key="9">
    <source>
        <dbReference type="SAM" id="Phobius"/>
    </source>
</evidence>
<evidence type="ECO:0000256" key="5">
    <source>
        <dbReference type="ARBA" id="ARBA00022741"/>
    </source>
</evidence>
<dbReference type="PROSITE" id="PS50893">
    <property type="entry name" value="ABC_TRANSPORTER_2"/>
    <property type="match status" value="1"/>
</dbReference>
<sequence length="609" mass="67815">MSQPVSSKIRNAVRIDRAFRLVWRASPSWTLLNGALVLVQGVFPLLSLYLLKLIVDTITETVQSGGLETGISKLIMLIGAAAVVALAQAGTTKLADYSAEAQSTIVTDFVYDTMHRKSVDLDLAYYEDPNYFDTLHRAQQEGPYRPTRIVNGLNRLGQSGMSLVAMVGLLFTFHWSAGVLLFASALPGVLVQIVFSKKMYHWQQQRTSIERKADYYSWLMTADASAKELRLFDLGGFFSETFNCLRGVIRGEKLALSRQRAIADFVAQACAIIILMACFLLIGFRTIKGLITIGDMVMYFQAFQRGLSSLKELLHSIAGLYEDNLFVAHFFSFLDVQNTLVEPTEPEALPPVSQRGITLTDLHFRYPGQAKPVLSGLSLTIKPGEVVALVGANGAGKSTLVKLLCRLYDPEQGNIAIEGTDLRNLALSDVRRQISVVFQDFVKYHLSVRENIGLGDIKRLDDVAAIATAANRAGAEELIQNLPNCYETILGRWFIGGVELSQGEWQKIVIARAFFRDARLVILDEPTSSLDGNTEYHLYLKFKELMAGRSALLISHRFSTVSMADRICVLHDGRIVEDGTHKELMTRNGIYADMYTKQSIWMEDLERKG</sequence>
<protein>
    <submittedName>
        <fullName evidence="12">ATP-binding cassette, subfamily B</fullName>
    </submittedName>
</protein>
<feature type="domain" description="ABC transmembrane type-1" evidence="11">
    <location>
        <begin position="31"/>
        <end position="322"/>
    </location>
</feature>
<dbReference type="STRING" id="1121409.SAMN02745124_04259"/>
<dbReference type="InterPro" id="IPR003439">
    <property type="entry name" value="ABC_transporter-like_ATP-bd"/>
</dbReference>
<keyword evidence="3" id="KW-1003">Cell membrane</keyword>
<dbReference type="PANTHER" id="PTHR43394:SF1">
    <property type="entry name" value="ATP-BINDING CASSETTE SUB-FAMILY B MEMBER 10, MITOCHONDRIAL"/>
    <property type="match status" value="1"/>
</dbReference>
<dbReference type="InterPro" id="IPR011527">
    <property type="entry name" value="ABC1_TM_dom"/>
</dbReference>
<dbReference type="InterPro" id="IPR017871">
    <property type="entry name" value="ABC_transporter-like_CS"/>
</dbReference>
<dbReference type="Pfam" id="PF00664">
    <property type="entry name" value="ABC_membrane"/>
    <property type="match status" value="1"/>
</dbReference>
<dbReference type="SUPFAM" id="SSF90123">
    <property type="entry name" value="ABC transporter transmembrane region"/>
    <property type="match status" value="1"/>
</dbReference>
<keyword evidence="13" id="KW-1185">Reference proteome</keyword>
<dbReference type="RefSeq" id="WP_073379253.1">
    <property type="nucleotide sequence ID" value="NZ_FQXS01000045.1"/>
</dbReference>
<dbReference type="SUPFAM" id="SSF52540">
    <property type="entry name" value="P-loop containing nucleoside triphosphate hydrolases"/>
    <property type="match status" value="1"/>
</dbReference>
<evidence type="ECO:0000313" key="13">
    <source>
        <dbReference type="Proteomes" id="UP000184139"/>
    </source>
</evidence>
<dbReference type="Gene3D" id="3.40.50.300">
    <property type="entry name" value="P-loop containing nucleotide triphosphate hydrolases"/>
    <property type="match status" value="1"/>
</dbReference>
<keyword evidence="8 9" id="KW-0472">Membrane</keyword>
<dbReference type="GO" id="GO:0005524">
    <property type="term" value="F:ATP binding"/>
    <property type="evidence" value="ECO:0007669"/>
    <property type="project" value="UniProtKB-KW"/>
</dbReference>
<proteinExistence type="predicted"/>
<dbReference type="SMART" id="SM00382">
    <property type="entry name" value="AAA"/>
    <property type="match status" value="1"/>
</dbReference>
<dbReference type="InterPro" id="IPR027417">
    <property type="entry name" value="P-loop_NTPase"/>
</dbReference>
<feature type="transmembrane region" description="Helical" evidence="9">
    <location>
        <begin position="163"/>
        <end position="195"/>
    </location>
</feature>
<dbReference type="PROSITE" id="PS50929">
    <property type="entry name" value="ABC_TM1F"/>
    <property type="match status" value="1"/>
</dbReference>
<comment type="subcellular location">
    <subcellularLocation>
        <location evidence="1">Cell membrane</location>
        <topology evidence="1">Multi-pass membrane protein</topology>
    </subcellularLocation>
</comment>
<dbReference type="InterPro" id="IPR003593">
    <property type="entry name" value="AAA+_ATPase"/>
</dbReference>
<dbReference type="FunFam" id="3.40.50.300:FF:000221">
    <property type="entry name" value="Multidrug ABC transporter ATP-binding protein"/>
    <property type="match status" value="1"/>
</dbReference>
<feature type="transmembrane region" description="Helical" evidence="9">
    <location>
        <begin position="262"/>
        <end position="284"/>
    </location>
</feature>
<evidence type="ECO:0000256" key="7">
    <source>
        <dbReference type="ARBA" id="ARBA00022989"/>
    </source>
</evidence>
<name>A0A1M5YNU8_9BACT</name>